<organism evidence="2 3">
    <name type="scientific">Hufsiella arboris</name>
    <dbReference type="NCBI Taxonomy" id="2695275"/>
    <lineage>
        <taxon>Bacteria</taxon>
        <taxon>Pseudomonadati</taxon>
        <taxon>Bacteroidota</taxon>
        <taxon>Sphingobacteriia</taxon>
        <taxon>Sphingobacteriales</taxon>
        <taxon>Sphingobacteriaceae</taxon>
        <taxon>Hufsiella</taxon>
    </lineage>
</organism>
<protein>
    <submittedName>
        <fullName evidence="2">Uncharacterized protein</fullName>
    </submittedName>
</protein>
<gene>
    <name evidence="2" type="ORF">GS399_17205</name>
</gene>
<sequence length="67" mass="7624">MSKLKLYDLATPREQILRECDSHYLSRSAEQIIKDGIALNRMSVRLNGDKPIKSPQGKGVIIRRNNS</sequence>
<evidence type="ECO:0000313" key="3">
    <source>
        <dbReference type="Proteomes" id="UP000466586"/>
    </source>
</evidence>
<name>A0A7K1YDN7_9SPHI</name>
<keyword evidence="3" id="KW-1185">Reference proteome</keyword>
<comment type="caution">
    <text evidence="2">The sequence shown here is derived from an EMBL/GenBank/DDBJ whole genome shotgun (WGS) entry which is preliminary data.</text>
</comment>
<dbReference type="AlphaFoldDB" id="A0A7K1YDN7"/>
<dbReference type="EMBL" id="WVHT01000009">
    <property type="protein sequence ID" value="MXV52713.1"/>
    <property type="molecule type" value="Genomic_DNA"/>
</dbReference>
<accession>A0A7K1YDN7</accession>
<feature type="region of interest" description="Disordered" evidence="1">
    <location>
        <begin position="48"/>
        <end position="67"/>
    </location>
</feature>
<reference evidence="2 3" key="1">
    <citation type="submission" date="2019-11" db="EMBL/GenBank/DDBJ databases">
        <title>Pedobacter sp. HMF7647 Genome sequencing and assembly.</title>
        <authorList>
            <person name="Kang H."/>
            <person name="Kim H."/>
            <person name="Joh K."/>
        </authorList>
    </citation>
    <scope>NUCLEOTIDE SEQUENCE [LARGE SCALE GENOMIC DNA]</scope>
    <source>
        <strain evidence="2 3">HMF7647</strain>
    </source>
</reference>
<dbReference type="RefSeq" id="WP_160845889.1">
    <property type="nucleotide sequence ID" value="NZ_WVHT01000009.1"/>
</dbReference>
<evidence type="ECO:0000313" key="2">
    <source>
        <dbReference type="EMBL" id="MXV52713.1"/>
    </source>
</evidence>
<proteinExistence type="predicted"/>
<evidence type="ECO:0000256" key="1">
    <source>
        <dbReference type="SAM" id="MobiDB-lite"/>
    </source>
</evidence>
<dbReference type="Proteomes" id="UP000466586">
    <property type="component" value="Unassembled WGS sequence"/>
</dbReference>